<dbReference type="EMBL" id="CM044707">
    <property type="protein sequence ID" value="KAI5655005.1"/>
    <property type="molecule type" value="Genomic_DNA"/>
</dbReference>
<gene>
    <name evidence="1" type="ORF">M9H77_32192</name>
</gene>
<sequence>MLVGGDLGFLVRGVVVGVVVIFASVVGFVVRHKWRRSVARKEEIKRLLVLASEETARAELEATASYGYGRYGYESLAEVEAEPETADAPLEVEEQVEFEEPAPQAAAKEPKRLQYQCEVCFSPTTTRCKQCKAVHYCSGKCQIVHWRQGHKDECRPFAISEQSDDMGDCSRQNQSKPIENRIHCGNVEIERSDPAKPVEKSSNGHGFSDSSFGKLPKVDNDVELDHFTDKEEPVSDLKVVSPSISNKDPGVISSNGSSGSASAIDMVNLNISETLQSGYLVPNKIKGSRANIDQPKTPLSPYPLSADSIDNVATQLKSSTIKPSSVHVDAHYGSSTSSASSIDGCNDSSFSEPSTPSSGFWEGTIKLNRVRGAVNDTPSDEAGDVDLLDSETSHNFYDTARTVLPGLDKPGSNVKKMTSDDRQPPVPDINKRKPSTSLASSVEVKKEGFIAQRSSLSSEKSDHLDNGDFSSRNVSTCRDTRETALCRDAKGITFYYSPNSEKSKSQVAGKIVVSQEEKSVEPDGHLSSGAVKHTIDTVKPSEVDSTHLPSTRSSDFPYHSQISKNNSKASVWKVVDQIKSSKFARLNSPGAVSESVGRYSNKGLFPYEFFVKLYNWNKVELRPCGLMNCGNSCYANVVLQCLAFTPPLTAYFLQGHHSRGCKKRDWCFTCEFEGLVLKAHEGNSPISPSRILSKLQNIGSHLSNGREEDAHEFLRYVIDTMQSVCLKEAGLSSSGSFEEETTLIGLTFGGYLRSKIECTRCGGKSERHEKMMDLTVEIGGDICTLEEALRQFTHTETLDGENKYHCSRCKSYEKARKKLRVLEAPNVLTIALKRFQSGKFGKLNKTIKFPEILDLAPYMSGTSDKSPVYRLYGVVVHLDIMNAAFSGHYVCYVKNAQNKWFKLDDSSAKAVELERVLTKGAYMLLYARCSPRAPRLLRSSREIRKTKEEDFKVRYSSRGPWDVHISDSSNFRNYNESTCPSFSTFQPIRRILEEDNVSEHSSSFFSEGRSCSTDSSNRDSTSTDEYFDQIFGDLGVCVNSPWRNSSDSETSSSSSSPSPVYLRHSDSDHYAARYSETGISCTDAADSEHFLHHHHPADSTKHCRKLDSSSSCRESGSSKLGRVNPFDNLKSCRNR</sequence>
<accession>A0ACC0A3J3</accession>
<comment type="caution">
    <text evidence="1">The sequence shown here is derived from an EMBL/GenBank/DDBJ whole genome shotgun (WGS) entry which is preliminary data.</text>
</comment>
<reference evidence="2" key="1">
    <citation type="journal article" date="2023" name="Nat. Plants">
        <title>Single-cell RNA sequencing provides a high-resolution roadmap for understanding the multicellular compartmentation of specialized metabolism.</title>
        <authorList>
            <person name="Sun S."/>
            <person name="Shen X."/>
            <person name="Li Y."/>
            <person name="Li Y."/>
            <person name="Wang S."/>
            <person name="Li R."/>
            <person name="Zhang H."/>
            <person name="Shen G."/>
            <person name="Guo B."/>
            <person name="Wei J."/>
            <person name="Xu J."/>
            <person name="St-Pierre B."/>
            <person name="Chen S."/>
            <person name="Sun C."/>
        </authorList>
    </citation>
    <scope>NUCLEOTIDE SEQUENCE [LARGE SCALE GENOMIC DNA]</scope>
</reference>
<organism evidence="1 2">
    <name type="scientific">Catharanthus roseus</name>
    <name type="common">Madagascar periwinkle</name>
    <name type="synonym">Vinca rosea</name>
    <dbReference type="NCBI Taxonomy" id="4058"/>
    <lineage>
        <taxon>Eukaryota</taxon>
        <taxon>Viridiplantae</taxon>
        <taxon>Streptophyta</taxon>
        <taxon>Embryophyta</taxon>
        <taxon>Tracheophyta</taxon>
        <taxon>Spermatophyta</taxon>
        <taxon>Magnoliopsida</taxon>
        <taxon>eudicotyledons</taxon>
        <taxon>Gunneridae</taxon>
        <taxon>Pentapetalae</taxon>
        <taxon>asterids</taxon>
        <taxon>lamiids</taxon>
        <taxon>Gentianales</taxon>
        <taxon>Apocynaceae</taxon>
        <taxon>Rauvolfioideae</taxon>
        <taxon>Vinceae</taxon>
        <taxon>Catharanthinae</taxon>
        <taxon>Catharanthus</taxon>
    </lineage>
</organism>
<name>A0ACC0A3J3_CATRO</name>
<evidence type="ECO:0000313" key="2">
    <source>
        <dbReference type="Proteomes" id="UP001060085"/>
    </source>
</evidence>
<keyword evidence="2" id="KW-1185">Reference proteome</keyword>
<proteinExistence type="predicted"/>
<evidence type="ECO:0000313" key="1">
    <source>
        <dbReference type="EMBL" id="KAI5655005.1"/>
    </source>
</evidence>
<protein>
    <submittedName>
        <fullName evidence="1">Uncharacterized protein</fullName>
    </submittedName>
</protein>
<dbReference type="Proteomes" id="UP001060085">
    <property type="component" value="Linkage Group LG07"/>
</dbReference>